<reference evidence="2" key="1">
    <citation type="journal article" date="2019" name="Int. J. Syst. Evol. Microbiol.">
        <title>The Global Catalogue of Microorganisms (GCM) 10K type strain sequencing project: providing services to taxonomists for standard genome sequencing and annotation.</title>
        <authorList>
            <consortium name="The Broad Institute Genomics Platform"/>
            <consortium name="The Broad Institute Genome Sequencing Center for Infectious Disease"/>
            <person name="Wu L."/>
            <person name="Ma J."/>
        </authorList>
    </citation>
    <scope>NUCLEOTIDE SEQUENCE [LARGE SCALE GENOMIC DNA]</scope>
    <source>
        <strain evidence="2">JCM 17591</strain>
    </source>
</reference>
<name>A0ABP8A2B3_9MICO</name>
<evidence type="ECO:0000313" key="1">
    <source>
        <dbReference type="EMBL" id="GAA4175904.1"/>
    </source>
</evidence>
<comment type="caution">
    <text evidence="1">The sequence shown here is derived from an EMBL/GenBank/DDBJ whole genome shotgun (WGS) entry which is preliminary data.</text>
</comment>
<dbReference type="EMBL" id="BAABBW010000003">
    <property type="protein sequence ID" value="GAA4175904.1"/>
    <property type="molecule type" value="Genomic_DNA"/>
</dbReference>
<sequence>MIACVTNELLDIRSCTVKDQHLDSCDGFEYRWRDVWNPQLKRDVPVRFYTGRECTGCLPREASNGLLCWHCFEKWREALSVAKDMITHLRSVERAQQVDNQGIRASSSWVLPIPTSWRTADELLTLLSGAHFASTDSIDDVVSITTDIVDSIDPELFVTAEQGAENAVRFYRLTQKAMASHPMKEYEHRVRNVRCYKCRQRTLLWKPPLQFMDDIHVVCQNPDCGAVVDQTLFERLAVLEEAKPSA</sequence>
<dbReference type="Proteomes" id="UP001501079">
    <property type="component" value="Unassembled WGS sequence"/>
</dbReference>
<protein>
    <submittedName>
        <fullName evidence="1">Uncharacterized protein</fullName>
    </submittedName>
</protein>
<accession>A0ABP8A2B3</accession>
<keyword evidence="2" id="KW-1185">Reference proteome</keyword>
<evidence type="ECO:0000313" key="2">
    <source>
        <dbReference type="Proteomes" id="UP001501079"/>
    </source>
</evidence>
<gene>
    <name evidence="1" type="ORF">GCM10022287_22200</name>
</gene>
<organism evidence="1 2">
    <name type="scientific">Gryllotalpicola koreensis</name>
    <dbReference type="NCBI Taxonomy" id="993086"/>
    <lineage>
        <taxon>Bacteria</taxon>
        <taxon>Bacillati</taxon>
        <taxon>Actinomycetota</taxon>
        <taxon>Actinomycetes</taxon>
        <taxon>Micrococcales</taxon>
        <taxon>Microbacteriaceae</taxon>
        <taxon>Gryllotalpicola</taxon>
    </lineage>
</organism>
<proteinExistence type="predicted"/>